<dbReference type="OrthoDB" id="1112880at2759"/>
<dbReference type="GeneID" id="108829743"/>
<accession>A0A6J0LHA1</accession>
<protein>
    <submittedName>
        <fullName evidence="2">Uncharacterized protein LOC108829743</fullName>
    </submittedName>
</protein>
<evidence type="ECO:0000313" key="2">
    <source>
        <dbReference type="RefSeq" id="XP_018458841.1"/>
    </source>
</evidence>
<sequence length="151" mass="17547">MVSRLQPFLADLVAPNQSVFVEDRLISDNILIAHEAVHALRTDPSVSTEFLAVKTDMSKAYNRVEWGYVEALLRALDFDHRWIELVMYCISSVTYSILINGQIWEFGSSISRIQALFWMEKTNVWKRALGQGTEVDDWRWGRYLNLDYPTD</sequence>
<dbReference type="PANTHER" id="PTHR46890:SF48">
    <property type="entry name" value="RNA-DIRECTED DNA POLYMERASE"/>
    <property type="match status" value="1"/>
</dbReference>
<dbReference type="KEGG" id="rsz:108829743"/>
<gene>
    <name evidence="2" type="primary">LOC108829743</name>
</gene>
<organism evidence="1 2">
    <name type="scientific">Raphanus sativus</name>
    <name type="common">Radish</name>
    <name type="synonym">Raphanus raphanistrum var. sativus</name>
    <dbReference type="NCBI Taxonomy" id="3726"/>
    <lineage>
        <taxon>Eukaryota</taxon>
        <taxon>Viridiplantae</taxon>
        <taxon>Streptophyta</taxon>
        <taxon>Embryophyta</taxon>
        <taxon>Tracheophyta</taxon>
        <taxon>Spermatophyta</taxon>
        <taxon>Magnoliopsida</taxon>
        <taxon>eudicotyledons</taxon>
        <taxon>Gunneridae</taxon>
        <taxon>Pentapetalae</taxon>
        <taxon>rosids</taxon>
        <taxon>malvids</taxon>
        <taxon>Brassicales</taxon>
        <taxon>Brassicaceae</taxon>
        <taxon>Brassiceae</taxon>
        <taxon>Raphanus</taxon>
    </lineage>
</organism>
<name>A0A6J0LHA1_RAPSA</name>
<dbReference type="RefSeq" id="XP_018458841.1">
    <property type="nucleotide sequence ID" value="XM_018603339.1"/>
</dbReference>
<proteinExistence type="predicted"/>
<reference evidence="2" key="2">
    <citation type="submission" date="2025-08" db="UniProtKB">
        <authorList>
            <consortium name="RefSeq"/>
        </authorList>
    </citation>
    <scope>IDENTIFICATION</scope>
    <source>
        <tissue evidence="2">Leaf</tissue>
    </source>
</reference>
<keyword evidence="1" id="KW-1185">Reference proteome</keyword>
<dbReference type="InterPro" id="IPR052343">
    <property type="entry name" value="Retrotransposon-Effector_Assoc"/>
</dbReference>
<dbReference type="Proteomes" id="UP000504610">
    <property type="component" value="Chromosome 2"/>
</dbReference>
<dbReference type="PANTHER" id="PTHR46890">
    <property type="entry name" value="NON-LTR RETROLELEMENT REVERSE TRANSCRIPTASE-LIKE PROTEIN-RELATED"/>
    <property type="match status" value="1"/>
</dbReference>
<evidence type="ECO:0000313" key="1">
    <source>
        <dbReference type="Proteomes" id="UP000504610"/>
    </source>
</evidence>
<reference evidence="1" key="1">
    <citation type="journal article" date="2019" name="Database">
        <title>The radish genome database (RadishGD): an integrated information resource for radish genomics.</title>
        <authorList>
            <person name="Yu H.J."/>
            <person name="Baek S."/>
            <person name="Lee Y.J."/>
            <person name="Cho A."/>
            <person name="Mun J.H."/>
        </authorList>
    </citation>
    <scope>NUCLEOTIDE SEQUENCE [LARGE SCALE GENOMIC DNA]</scope>
    <source>
        <strain evidence="1">cv. WK10039</strain>
    </source>
</reference>
<dbReference type="AlphaFoldDB" id="A0A6J0LHA1"/>